<dbReference type="Gene3D" id="1.10.3090.10">
    <property type="entry name" value="cca-adding enzyme, domain 2"/>
    <property type="match status" value="1"/>
</dbReference>
<keyword evidence="5" id="KW-0378">Hydrolase</keyword>
<evidence type="ECO:0000256" key="7">
    <source>
        <dbReference type="ARBA" id="ARBA00023268"/>
    </source>
</evidence>
<dbReference type="InterPro" id="IPR010043">
    <property type="entry name" value="UTase/UR"/>
</dbReference>
<dbReference type="InterPro" id="IPR013546">
    <property type="entry name" value="PII_UdlTrfase/GS_AdlTrfase"/>
</dbReference>
<evidence type="ECO:0000256" key="2">
    <source>
        <dbReference type="ARBA" id="ARBA00022679"/>
    </source>
</evidence>
<dbReference type="PANTHER" id="PTHR47320:SF1">
    <property type="entry name" value="BIFUNCTIONAL URIDYLYLTRANSFERASE_URIDYLYL-REMOVING ENZYME"/>
    <property type="match status" value="1"/>
</dbReference>
<keyword evidence="4" id="KW-0677">Repeat</keyword>
<dbReference type="InterPro" id="IPR003607">
    <property type="entry name" value="HD/PDEase_dom"/>
</dbReference>
<evidence type="ECO:0000256" key="1">
    <source>
        <dbReference type="ARBA" id="ARBA00014315"/>
    </source>
</evidence>
<dbReference type="GO" id="GO:0008773">
    <property type="term" value="F:[protein-PII] uridylyltransferase activity"/>
    <property type="evidence" value="ECO:0007669"/>
    <property type="project" value="InterPro"/>
</dbReference>
<dbReference type="CDD" id="cd04899">
    <property type="entry name" value="ACT_ACR-UUR-like_2"/>
    <property type="match status" value="1"/>
</dbReference>
<dbReference type="NCBIfam" id="TIGR01693">
    <property type="entry name" value="UTase_glnD"/>
    <property type="match status" value="1"/>
</dbReference>
<dbReference type="Gene3D" id="3.30.70.260">
    <property type="match status" value="1"/>
</dbReference>
<reference evidence="10" key="1">
    <citation type="journal article" date="2020" name="mSystems">
        <title>Genome- and Community-Level Interaction Insights into Carbon Utilization and Element Cycling Functions of Hydrothermarchaeota in Hydrothermal Sediment.</title>
        <authorList>
            <person name="Zhou Z."/>
            <person name="Liu Y."/>
            <person name="Xu W."/>
            <person name="Pan J."/>
            <person name="Luo Z.H."/>
            <person name="Li M."/>
        </authorList>
    </citation>
    <scope>NUCLEOTIDE SEQUENCE [LARGE SCALE GENOMIC DNA]</scope>
    <source>
        <strain evidence="10">HyVt-538</strain>
    </source>
</reference>
<dbReference type="SUPFAM" id="SSF81593">
    <property type="entry name" value="Nucleotidyltransferase substrate binding subunit/domain"/>
    <property type="match status" value="1"/>
</dbReference>
<organism evidence="10">
    <name type="scientific">Hellea balneolensis</name>
    <dbReference type="NCBI Taxonomy" id="287478"/>
    <lineage>
        <taxon>Bacteria</taxon>
        <taxon>Pseudomonadati</taxon>
        <taxon>Pseudomonadota</taxon>
        <taxon>Alphaproteobacteria</taxon>
        <taxon>Maricaulales</taxon>
        <taxon>Robiginitomaculaceae</taxon>
        <taxon>Hellea</taxon>
    </lineage>
</organism>
<dbReference type="InterPro" id="IPR043519">
    <property type="entry name" value="NT_sf"/>
</dbReference>
<evidence type="ECO:0000256" key="4">
    <source>
        <dbReference type="ARBA" id="ARBA00022737"/>
    </source>
</evidence>
<dbReference type="Pfam" id="PF08335">
    <property type="entry name" value="GlnD_UR_UTase"/>
    <property type="match status" value="1"/>
</dbReference>
<keyword evidence="2 10" id="KW-0808">Transferase</keyword>
<dbReference type="HAMAP" id="MF_00277">
    <property type="entry name" value="PII_uridylyl_transf"/>
    <property type="match status" value="1"/>
</dbReference>
<evidence type="ECO:0000259" key="9">
    <source>
        <dbReference type="PROSITE" id="PS51831"/>
    </source>
</evidence>
<protein>
    <recommendedName>
        <fullName evidence="1">GTP pyrophosphokinase rsh</fullName>
    </recommendedName>
</protein>
<dbReference type="EMBL" id="DROP01000189">
    <property type="protein sequence ID" value="HHI88856.1"/>
    <property type="molecule type" value="Genomic_DNA"/>
</dbReference>
<dbReference type="SUPFAM" id="SSF81891">
    <property type="entry name" value="Poly A polymerase C-terminal region-like"/>
    <property type="match status" value="1"/>
</dbReference>
<dbReference type="PROSITE" id="PS51671">
    <property type="entry name" value="ACT"/>
    <property type="match status" value="2"/>
</dbReference>
<keyword evidence="7" id="KW-0511">Multifunctional enzyme</keyword>
<dbReference type="PIRSF" id="PIRSF006288">
    <property type="entry name" value="PII_uridyltransf"/>
    <property type="match status" value="1"/>
</dbReference>
<evidence type="ECO:0000259" key="8">
    <source>
        <dbReference type="PROSITE" id="PS51671"/>
    </source>
</evidence>
<dbReference type="InterPro" id="IPR045865">
    <property type="entry name" value="ACT-like_dom_sf"/>
</dbReference>
<dbReference type="Pfam" id="PF01842">
    <property type="entry name" value="ACT"/>
    <property type="match status" value="1"/>
</dbReference>
<proteinExistence type="inferred from homology"/>
<evidence type="ECO:0000256" key="3">
    <source>
        <dbReference type="ARBA" id="ARBA00022695"/>
    </source>
</evidence>
<evidence type="ECO:0000313" key="10">
    <source>
        <dbReference type="EMBL" id="HHI88856.1"/>
    </source>
</evidence>
<sequence length="774" mass="86944">GEMAPFSDLDLLFLCTPKSDKAKCAKVTEYILYLLWDMGLKVGYATRSPAQCLEIARDDETVLTALLDLRYLAGAKDPAARVVALLAKERTRAKKRRYIAAKLAARDRRHDQEGNSRYVIEPNVKEGKGGLRDLHELYWIARFVYGGKRKGAPLTPHGVASYMKLGLLNKRAAERFEQAAEFLWAVRIHLHLLSGRAVEILSFDKQAELARRMGYTQEAPEKRVESFMHSYFNTTREVGALTRMACAKLEADSELLLPQGLDRFLPTVRRGLKEPGFVLDHGRLNFSQPGRVKKQKLLMLNLFRIAGARNLDIHPNAYQTVLNTISGIDDRFRKDGQAFSIFKKILLDSEAPGAILRLMNETGLLGAYLPEFGGIVGRTQFNMHHAYTVDEHTITLVSFLNDLERGELEREHPLASGFITEWDRRTRMLVYLACLFHDVGKAEGDQCADGARLATQACLRLGLSHADTETISWLVRTHLLMSETAQRRDISDPETIKTFARAVGSLKRLQMLTALTVVDIRAVGPGIWNDWKGELLRQLYYSARTSLMGMELETRPQSFGDESAYERAREKAKRKTHYVKAKLNRNNDITELWVLTRDRPHLFADLAGAIASAGASIVSAKLHTAEDGRVFNRFYVQNPEGRAFGRLNKNRLKDLEARTLAAARGEFSGDIPQTNLISRRARAIPVHPRISIERQTGPDMMIEITARDRPGLLYGLASVLADHDLSVRSAHIEVLGPKAIDVFYCSYEGESELREQSLRSALLGVMEMSAQGAA</sequence>
<comment type="caution">
    <text evidence="10">The sequence shown here is derived from an EMBL/GenBank/DDBJ whole genome shotgun (WGS) entry which is preliminary data.</text>
</comment>
<feature type="domain" description="ACT" evidence="8">
    <location>
        <begin position="591"/>
        <end position="678"/>
    </location>
</feature>
<keyword evidence="3 10" id="KW-0548">Nucleotidyltransferase</keyword>
<feature type="domain" description="HD" evidence="9">
    <location>
        <begin position="389"/>
        <end position="512"/>
    </location>
</feature>
<dbReference type="SUPFAM" id="SSF55021">
    <property type="entry name" value="ACT-like"/>
    <property type="match status" value="2"/>
</dbReference>
<dbReference type="GO" id="GO:0016787">
    <property type="term" value="F:hydrolase activity"/>
    <property type="evidence" value="ECO:0007669"/>
    <property type="project" value="UniProtKB-KW"/>
</dbReference>
<dbReference type="InterPro" id="IPR002912">
    <property type="entry name" value="ACT_dom"/>
</dbReference>
<evidence type="ECO:0000256" key="6">
    <source>
        <dbReference type="ARBA" id="ARBA00022842"/>
    </source>
</evidence>
<dbReference type="SUPFAM" id="SSF81301">
    <property type="entry name" value="Nucleotidyltransferase"/>
    <property type="match status" value="1"/>
</dbReference>
<dbReference type="PANTHER" id="PTHR47320">
    <property type="entry name" value="BIFUNCTIONAL URIDYLYLTRANSFERASE/URIDYLYL-REMOVING ENZYME"/>
    <property type="match status" value="1"/>
</dbReference>
<keyword evidence="6" id="KW-0460">Magnesium</keyword>
<evidence type="ECO:0000256" key="5">
    <source>
        <dbReference type="ARBA" id="ARBA00022801"/>
    </source>
</evidence>
<dbReference type="InterPro" id="IPR006674">
    <property type="entry name" value="HD_domain"/>
</dbReference>
<dbReference type="Proteomes" id="UP000885806">
    <property type="component" value="Unassembled WGS sequence"/>
</dbReference>
<dbReference type="AlphaFoldDB" id="A0A7V5NX16"/>
<dbReference type="SMART" id="SM00471">
    <property type="entry name" value="HDc"/>
    <property type="match status" value="1"/>
</dbReference>
<name>A0A7V5NX16_9PROT</name>
<feature type="non-terminal residue" evidence="10">
    <location>
        <position position="1"/>
    </location>
</feature>
<dbReference type="Pfam" id="PF01966">
    <property type="entry name" value="HD"/>
    <property type="match status" value="1"/>
</dbReference>
<feature type="domain" description="ACT" evidence="8">
    <location>
        <begin position="701"/>
        <end position="774"/>
    </location>
</feature>
<dbReference type="PROSITE" id="PS51831">
    <property type="entry name" value="HD"/>
    <property type="match status" value="1"/>
</dbReference>
<dbReference type="Gene3D" id="1.20.120.330">
    <property type="entry name" value="Nucleotidyltransferases domain 2"/>
    <property type="match status" value="1"/>
</dbReference>
<gene>
    <name evidence="10" type="primary">glnD</name>
    <name evidence="10" type="ORF">ENK01_02790</name>
</gene>
<accession>A0A7V5NX16</accession>